<dbReference type="OrthoDB" id="197113at2"/>
<dbReference type="InterPro" id="IPR010035">
    <property type="entry name" value="Thi_S"/>
</dbReference>
<organism evidence="1 2">
    <name type="scientific">Hartmannibacter diazotrophicus</name>
    <dbReference type="NCBI Taxonomy" id="1482074"/>
    <lineage>
        <taxon>Bacteria</taxon>
        <taxon>Pseudomonadati</taxon>
        <taxon>Pseudomonadota</taxon>
        <taxon>Alphaproteobacteria</taxon>
        <taxon>Hyphomicrobiales</taxon>
        <taxon>Pleomorphomonadaceae</taxon>
        <taxon>Hartmannibacter</taxon>
    </lineage>
</organism>
<evidence type="ECO:0000313" key="1">
    <source>
        <dbReference type="EMBL" id="SON56271.1"/>
    </source>
</evidence>
<dbReference type="Gene3D" id="3.10.20.30">
    <property type="match status" value="1"/>
</dbReference>
<dbReference type="PANTHER" id="PTHR34472:SF1">
    <property type="entry name" value="SULFUR CARRIER PROTEIN THIS"/>
    <property type="match status" value="1"/>
</dbReference>
<reference evidence="2" key="1">
    <citation type="submission" date="2017-09" db="EMBL/GenBank/DDBJ databases">
        <title>Genome sequence of Nannocystis excedens DSM 71.</title>
        <authorList>
            <person name="Blom J."/>
        </authorList>
    </citation>
    <scope>NUCLEOTIDE SEQUENCE [LARGE SCALE GENOMIC DNA]</scope>
    <source>
        <strain evidence="2">type strain: E19</strain>
    </source>
</reference>
<proteinExistence type="predicted"/>
<dbReference type="InterPro" id="IPR003749">
    <property type="entry name" value="ThiS/MoaD-like"/>
</dbReference>
<accession>A0A2C9D960</accession>
<evidence type="ECO:0000313" key="2">
    <source>
        <dbReference type="Proteomes" id="UP000223606"/>
    </source>
</evidence>
<dbReference type="CDD" id="cd00565">
    <property type="entry name" value="Ubl_ThiS"/>
    <property type="match status" value="1"/>
</dbReference>
<dbReference type="EMBL" id="LT960614">
    <property type="protein sequence ID" value="SON56271.1"/>
    <property type="molecule type" value="Genomic_DNA"/>
</dbReference>
<dbReference type="NCBIfam" id="TIGR01683">
    <property type="entry name" value="thiS"/>
    <property type="match status" value="1"/>
</dbReference>
<dbReference type="KEGG" id="hdi:HDIA_2730"/>
<dbReference type="Proteomes" id="UP000223606">
    <property type="component" value="Chromosome 1"/>
</dbReference>
<keyword evidence="2" id="KW-1185">Reference proteome</keyword>
<dbReference type="Pfam" id="PF02597">
    <property type="entry name" value="ThiS"/>
    <property type="match status" value="1"/>
</dbReference>
<dbReference type="InterPro" id="IPR012675">
    <property type="entry name" value="Beta-grasp_dom_sf"/>
</dbReference>
<dbReference type="AlphaFoldDB" id="A0A2C9D960"/>
<gene>
    <name evidence="1" type="ORF">HDIA_2730</name>
</gene>
<sequence>MRILLNGDAVDFEAATLADFVEMQEFDPDIVATAVNGEFVPRLERAEMLLADGDQVEVFSPRQGG</sequence>
<dbReference type="InterPro" id="IPR016155">
    <property type="entry name" value="Mopterin_synth/thiamin_S_b"/>
</dbReference>
<dbReference type="RefSeq" id="WP_099556675.1">
    <property type="nucleotide sequence ID" value="NZ_LT960614.1"/>
</dbReference>
<protein>
    <submittedName>
        <fullName evidence="1">Sulfur carrier protein ThiS</fullName>
    </submittedName>
</protein>
<name>A0A2C9D960_9HYPH</name>
<dbReference type="PANTHER" id="PTHR34472">
    <property type="entry name" value="SULFUR CARRIER PROTEIN THIS"/>
    <property type="match status" value="1"/>
</dbReference>
<dbReference type="SUPFAM" id="SSF54285">
    <property type="entry name" value="MoaD/ThiS"/>
    <property type="match status" value="1"/>
</dbReference>